<evidence type="ECO:0000256" key="6">
    <source>
        <dbReference type="SAM" id="Coils"/>
    </source>
</evidence>
<evidence type="ECO:0000256" key="8">
    <source>
        <dbReference type="SAM" id="Phobius"/>
    </source>
</evidence>
<protein>
    <submittedName>
        <fullName evidence="10">Chromosome partition protein Smc</fullName>
    </submittedName>
</protein>
<evidence type="ECO:0000256" key="1">
    <source>
        <dbReference type="ARBA" id="ARBA00022617"/>
    </source>
</evidence>
<feature type="domain" description="Cytochrome c" evidence="9">
    <location>
        <begin position="506"/>
        <end position="634"/>
    </location>
</feature>
<reference evidence="11" key="1">
    <citation type="submission" date="2016-12" db="EMBL/GenBank/DDBJ databases">
        <title>Comparative genomics of four Isosphaeraceae planctomycetes: a common pool of plasmids and glycoside hydrolase genes.</title>
        <authorList>
            <person name="Ivanova A."/>
        </authorList>
    </citation>
    <scope>NUCLEOTIDE SEQUENCE [LARGE SCALE GENOMIC DNA]</scope>
    <source>
        <strain evidence="11">PX4</strain>
    </source>
</reference>
<dbReference type="InterPro" id="IPR009056">
    <property type="entry name" value="Cyt_c-like_dom"/>
</dbReference>
<evidence type="ECO:0000313" key="11">
    <source>
        <dbReference type="Proteomes" id="UP000186309"/>
    </source>
</evidence>
<dbReference type="GO" id="GO:0046872">
    <property type="term" value="F:metal ion binding"/>
    <property type="evidence" value="ECO:0007669"/>
    <property type="project" value="UniProtKB-KW"/>
</dbReference>
<name>A0A1U7CYF2_9BACT</name>
<keyword evidence="8" id="KW-1133">Transmembrane helix</keyword>
<keyword evidence="8" id="KW-0472">Membrane</keyword>
<accession>A0A1U7CYF2</accession>
<feature type="coiled-coil region" evidence="6">
    <location>
        <begin position="56"/>
        <end position="88"/>
    </location>
</feature>
<keyword evidence="11" id="KW-1185">Reference proteome</keyword>
<proteinExistence type="predicted"/>
<dbReference type="Gene3D" id="1.10.760.10">
    <property type="entry name" value="Cytochrome c-like domain"/>
    <property type="match status" value="4"/>
</dbReference>
<feature type="domain" description="Cytochrome c" evidence="9">
    <location>
        <begin position="1100"/>
        <end position="1208"/>
    </location>
</feature>
<dbReference type="KEGG" id="pbor:BSF38_05570"/>
<dbReference type="Proteomes" id="UP000186309">
    <property type="component" value="Chromosome"/>
</dbReference>
<feature type="transmembrane region" description="Helical" evidence="8">
    <location>
        <begin position="12"/>
        <end position="34"/>
    </location>
</feature>
<dbReference type="Pfam" id="PF00034">
    <property type="entry name" value="Cytochrom_C"/>
    <property type="match status" value="2"/>
</dbReference>
<evidence type="ECO:0000256" key="4">
    <source>
        <dbReference type="ARBA" id="ARBA00023004"/>
    </source>
</evidence>
<keyword evidence="1 5" id="KW-0349">Heme</keyword>
<feature type="domain" description="Cytochrome c" evidence="9">
    <location>
        <begin position="392"/>
        <end position="493"/>
    </location>
</feature>
<feature type="coiled-coil region" evidence="6">
    <location>
        <begin position="144"/>
        <end position="213"/>
    </location>
</feature>
<organism evidence="10 11">
    <name type="scientific">Paludisphaera borealis</name>
    <dbReference type="NCBI Taxonomy" id="1387353"/>
    <lineage>
        <taxon>Bacteria</taxon>
        <taxon>Pseudomonadati</taxon>
        <taxon>Planctomycetota</taxon>
        <taxon>Planctomycetia</taxon>
        <taxon>Isosphaerales</taxon>
        <taxon>Isosphaeraceae</taxon>
        <taxon>Paludisphaera</taxon>
    </lineage>
</organism>
<dbReference type="InterPro" id="IPR036280">
    <property type="entry name" value="Multihaem_cyt_sf"/>
</dbReference>
<dbReference type="AlphaFoldDB" id="A0A1U7CYF2"/>
<dbReference type="InterPro" id="IPR051829">
    <property type="entry name" value="Multiheme_Cytochr_ET"/>
</dbReference>
<dbReference type="RefSeq" id="WP_076350276.1">
    <property type="nucleotide sequence ID" value="NZ_CP019082.1"/>
</dbReference>
<evidence type="ECO:0000259" key="9">
    <source>
        <dbReference type="PROSITE" id="PS51007"/>
    </source>
</evidence>
<keyword evidence="3" id="KW-0732">Signal</keyword>
<dbReference type="STRING" id="1387353.BSF38_05570"/>
<gene>
    <name evidence="10" type="primary">smc_5</name>
    <name evidence="10" type="ORF">BSF38_05570</name>
</gene>
<dbReference type="EMBL" id="CP019082">
    <property type="protein sequence ID" value="APW63982.1"/>
    <property type="molecule type" value="Genomic_DNA"/>
</dbReference>
<sequence>MPATEETYYRQPTLHVIFAVSSVAMLLSIVWMIMADHLRPWKAVQRDFHRVEDRKLQAAEQEKLAIQKEKYQAEIDKVDQQIEQAKQGAIQRAADLKSVEYELKKLGGRTERLDTEKKFQKAELDSLRSLYDGMVERGEEREARAFLNSKVADAERKLLTLSRELETAQAEQKVKTDAKKKLEGGVEDLEKEKSRLTREVDRVARLKEQKENQYFGVLAWLRSLPGVDMAASPTKIQQISLPELTINYNFKEVPRYDRCTTCHQGIDRLGYQKDEKGEKMTPVFAAHPFLQEGATTIDPKGNVVKAGLYLDGNGPHPINDFGCTICHGGQGSGTDFTFASHTPANLKVAEEWKKEYGWQEIHHWDYPMQPQRFLESSCLKCHHDVTDVPQAKQLQAGYQRIVQYGCTGCHTIGGEGSFGPDLTEERQVGPNLGHVASKVSKDWIVKWIKNPHAFRPDSRMPRFYGVTNNGAAEDQPKNDAEIHAISHYLFAKSTPPGDFVDPPANPDPKHGKELFLQKGCLACHQHRPYKTAPEAEAEVQLRDRKAINPNYKLDPALTYDPTSFPKDVQQFAKADFGPNLSNIAAKFQSQPQGLKWLTNWIQSPERYHPKSLMPNLQLSLQDAADVASWIISTPGEWPVEVKTASIDSDEVKKGLDDLVKLYVTKGGYRKDGKNVAVALSEVDPFVEKLSTDDKLFFLGEKSISRLGCFGCHNIPGFENAKPIGTPLNDWGIKSPARLDFGHVNEYLQDQQKTVKGDRDGTDPFYQEQLGHETRMGFLYQKLHRPRSYDYLKKSEKYKSWDDRLRMPQFAWADDPKAVEEVMTFILGLTGEKINARYVARTKYDKAQIAKAEGAKVLNRFNCGGCHVLDMPKFEIPQGTTTAAAFPSFKTNLRSSYSARNTDFLPQLFPDLSYDPKKKLDDPNIEAELGVKPDDGAAATLEGMPTGQFENEVSIQLWKPVTIRGYTFNVGDTVTLDQTKIERKPGVGGDFAWLYSTHQAEKAGTPVEAFWNRLPPPLIREGLKAQTPWLSLFFKDPYAIRPATQLRMPRFHYGKDVAQASRETEQLADFFAARDAAEFPYQSIPQQQQSYIAEREKAHPDYLNAGWTIMANKGSPCLQCHAVGPFKPTGGDQVINGPDLRQVANRFRPGYLEQWLANPRRLLPYTAMPQNVVPHGPLQIPVPKSFEDQPLEMVRALRDTLLNYTNVIERQMAAGTNPPAAAPAAAAGTGTGATAAAKPAGSSE</sequence>
<feature type="region of interest" description="Disordered" evidence="7">
    <location>
        <begin position="1216"/>
        <end position="1243"/>
    </location>
</feature>
<keyword evidence="4 5" id="KW-0408">Iron</keyword>
<dbReference type="PANTHER" id="PTHR35038">
    <property type="entry name" value="DISSIMILATORY SULFITE REDUCTASE SIRA"/>
    <property type="match status" value="1"/>
</dbReference>
<dbReference type="SUPFAM" id="SSF46626">
    <property type="entry name" value="Cytochrome c"/>
    <property type="match status" value="3"/>
</dbReference>
<dbReference type="PROSITE" id="PS51007">
    <property type="entry name" value="CYTC"/>
    <property type="match status" value="3"/>
</dbReference>
<keyword evidence="6" id="KW-0175">Coiled coil</keyword>
<evidence type="ECO:0000256" key="5">
    <source>
        <dbReference type="PROSITE-ProRule" id="PRU00433"/>
    </source>
</evidence>
<dbReference type="GO" id="GO:0009055">
    <property type="term" value="F:electron transfer activity"/>
    <property type="evidence" value="ECO:0007669"/>
    <property type="project" value="InterPro"/>
</dbReference>
<keyword evidence="2 5" id="KW-0479">Metal-binding</keyword>
<evidence type="ECO:0000256" key="3">
    <source>
        <dbReference type="ARBA" id="ARBA00022729"/>
    </source>
</evidence>
<dbReference type="InterPro" id="IPR036909">
    <property type="entry name" value="Cyt_c-like_dom_sf"/>
</dbReference>
<keyword evidence="8" id="KW-0812">Transmembrane</keyword>
<dbReference type="SUPFAM" id="SSF48695">
    <property type="entry name" value="Multiheme cytochromes"/>
    <property type="match status" value="1"/>
</dbReference>
<dbReference type="GO" id="GO:0020037">
    <property type="term" value="F:heme binding"/>
    <property type="evidence" value="ECO:0007669"/>
    <property type="project" value="InterPro"/>
</dbReference>
<evidence type="ECO:0000313" key="10">
    <source>
        <dbReference type="EMBL" id="APW63982.1"/>
    </source>
</evidence>
<dbReference type="OrthoDB" id="9804649at2"/>
<evidence type="ECO:0000256" key="7">
    <source>
        <dbReference type="SAM" id="MobiDB-lite"/>
    </source>
</evidence>
<evidence type="ECO:0000256" key="2">
    <source>
        <dbReference type="ARBA" id="ARBA00022723"/>
    </source>
</evidence>